<keyword evidence="7" id="KW-0479">Metal-binding</keyword>
<dbReference type="GO" id="GO:0009103">
    <property type="term" value="P:lipopolysaccharide biosynthetic process"/>
    <property type="evidence" value="ECO:0007669"/>
    <property type="project" value="TreeGrafter"/>
</dbReference>
<feature type="transmembrane region" description="Helical" evidence="8">
    <location>
        <begin position="70"/>
        <end position="87"/>
    </location>
</feature>
<dbReference type="STRING" id="394221.Mmar10_2185"/>
<feature type="transmembrane region" description="Helical" evidence="8">
    <location>
        <begin position="46"/>
        <end position="64"/>
    </location>
</feature>
<keyword evidence="6 8" id="KW-0472">Membrane</keyword>
<dbReference type="Pfam" id="PF00953">
    <property type="entry name" value="Glycos_transf_4"/>
    <property type="match status" value="1"/>
</dbReference>
<name>Q0AML0_MARMM</name>
<evidence type="ECO:0000256" key="3">
    <source>
        <dbReference type="ARBA" id="ARBA00022679"/>
    </source>
</evidence>
<dbReference type="GO" id="GO:0044038">
    <property type="term" value="P:cell wall macromolecule biosynthetic process"/>
    <property type="evidence" value="ECO:0007669"/>
    <property type="project" value="TreeGrafter"/>
</dbReference>
<dbReference type="AlphaFoldDB" id="Q0AML0"/>
<feature type="transmembrane region" description="Helical" evidence="8">
    <location>
        <begin position="230"/>
        <end position="250"/>
    </location>
</feature>
<gene>
    <name evidence="9" type="ordered locus">Mmar10_2185</name>
</gene>
<dbReference type="GO" id="GO:0005886">
    <property type="term" value="C:plasma membrane"/>
    <property type="evidence" value="ECO:0007669"/>
    <property type="project" value="UniProtKB-SubCell"/>
</dbReference>
<feature type="transmembrane region" description="Helical" evidence="8">
    <location>
        <begin position="6"/>
        <end position="26"/>
    </location>
</feature>
<accession>Q0AML0</accession>
<keyword evidence="4 8" id="KW-0812">Transmembrane</keyword>
<dbReference type="Proteomes" id="UP000001964">
    <property type="component" value="Chromosome"/>
</dbReference>
<sequence length="337" mass="33829">MAAGLPLVLAFVSGLVVSGLVMRAGILDHPNARSSHVQPTPRGGGLGIVVGFLLALLLLVPVAAPTDQAALAGIALCALLAAGLGFIDDLVTLGGALKFAILALISLALAGMAGPVTELGLALPWILGWLGSALFVFTLANAVNFMDGSDGLMASSLIPASLALAVLADGPISIAALALAAATAGFAVWNAPILAARGKLFSGDVGSLGASVILAGLSLAWASTGPAGSVWLVPLLVLPLLGDVLLTMAARVRAGRSPFAAHRAHAYQLLISIGLSHRRVALIWGVMGMGCGVLALVGTALPPSGKAACLVAAVLIFTLAHRHWRKLAASKGLDTYQ</sequence>
<evidence type="ECO:0000256" key="2">
    <source>
        <dbReference type="ARBA" id="ARBA00022475"/>
    </source>
</evidence>
<evidence type="ECO:0000313" key="9">
    <source>
        <dbReference type="EMBL" id="ABI66477.1"/>
    </source>
</evidence>
<dbReference type="InterPro" id="IPR000715">
    <property type="entry name" value="Glycosyl_transferase_4"/>
</dbReference>
<feature type="transmembrane region" description="Helical" evidence="8">
    <location>
        <begin position="280"/>
        <end position="298"/>
    </location>
</feature>
<dbReference type="HOGENOM" id="CLU_023982_3_0_5"/>
<keyword evidence="5 8" id="KW-1133">Transmembrane helix</keyword>
<dbReference type="PANTHER" id="PTHR22926:SF3">
    <property type="entry name" value="UNDECAPRENYL-PHOSPHATE ALPHA-N-ACETYLGLUCOSAMINYL 1-PHOSPHATE TRANSFERASE"/>
    <property type="match status" value="1"/>
</dbReference>
<dbReference type="GO" id="GO:0071555">
    <property type="term" value="P:cell wall organization"/>
    <property type="evidence" value="ECO:0007669"/>
    <property type="project" value="TreeGrafter"/>
</dbReference>
<protein>
    <submittedName>
        <fullName evidence="9">Glycosyl transferase, family 4</fullName>
    </submittedName>
</protein>
<feature type="transmembrane region" description="Helical" evidence="8">
    <location>
        <begin position="205"/>
        <end position="224"/>
    </location>
</feature>
<keyword evidence="2" id="KW-1003">Cell membrane</keyword>
<evidence type="ECO:0000256" key="5">
    <source>
        <dbReference type="ARBA" id="ARBA00022989"/>
    </source>
</evidence>
<feature type="binding site" evidence="7">
    <location>
        <position position="204"/>
    </location>
    <ligand>
        <name>Mg(2+)</name>
        <dbReference type="ChEBI" id="CHEBI:18420"/>
    </ligand>
</feature>
<keyword evidence="7" id="KW-0460">Magnesium</keyword>
<proteinExistence type="predicted"/>
<feature type="transmembrane region" description="Helical" evidence="8">
    <location>
        <begin position="99"/>
        <end position="116"/>
    </location>
</feature>
<evidence type="ECO:0000313" key="10">
    <source>
        <dbReference type="Proteomes" id="UP000001964"/>
    </source>
</evidence>
<dbReference type="EMBL" id="CP000449">
    <property type="protein sequence ID" value="ABI66477.1"/>
    <property type="molecule type" value="Genomic_DNA"/>
</dbReference>
<evidence type="ECO:0000256" key="1">
    <source>
        <dbReference type="ARBA" id="ARBA00004651"/>
    </source>
</evidence>
<comment type="cofactor">
    <cofactor evidence="7">
        <name>Mg(2+)</name>
        <dbReference type="ChEBI" id="CHEBI:18420"/>
    </cofactor>
</comment>
<feature type="transmembrane region" description="Helical" evidence="8">
    <location>
        <begin position="122"/>
        <end position="140"/>
    </location>
</feature>
<dbReference type="eggNOG" id="COG0472">
    <property type="taxonomic scope" value="Bacteria"/>
</dbReference>
<evidence type="ECO:0000256" key="4">
    <source>
        <dbReference type="ARBA" id="ARBA00022692"/>
    </source>
</evidence>
<comment type="subcellular location">
    <subcellularLocation>
        <location evidence="1">Cell membrane</location>
        <topology evidence="1">Multi-pass membrane protein</topology>
    </subcellularLocation>
</comment>
<dbReference type="GO" id="GO:0046872">
    <property type="term" value="F:metal ion binding"/>
    <property type="evidence" value="ECO:0007669"/>
    <property type="project" value="UniProtKB-KW"/>
</dbReference>
<evidence type="ECO:0000256" key="8">
    <source>
        <dbReference type="SAM" id="Phobius"/>
    </source>
</evidence>
<organism evidence="9 10">
    <name type="scientific">Maricaulis maris (strain MCS10)</name>
    <name type="common">Caulobacter maris</name>
    <dbReference type="NCBI Taxonomy" id="394221"/>
    <lineage>
        <taxon>Bacteria</taxon>
        <taxon>Pseudomonadati</taxon>
        <taxon>Pseudomonadota</taxon>
        <taxon>Alphaproteobacteria</taxon>
        <taxon>Maricaulales</taxon>
        <taxon>Maricaulaceae</taxon>
        <taxon>Maricaulis</taxon>
    </lineage>
</organism>
<feature type="transmembrane region" description="Helical" evidence="8">
    <location>
        <begin position="304"/>
        <end position="321"/>
    </location>
</feature>
<keyword evidence="3 9" id="KW-0808">Transferase</keyword>
<keyword evidence="10" id="KW-1185">Reference proteome</keyword>
<dbReference type="KEGG" id="mmr:Mmar10_2185"/>
<evidence type="ECO:0000256" key="7">
    <source>
        <dbReference type="PIRSR" id="PIRSR600715-1"/>
    </source>
</evidence>
<feature type="transmembrane region" description="Helical" evidence="8">
    <location>
        <begin position="174"/>
        <end position="193"/>
    </location>
</feature>
<evidence type="ECO:0000256" key="6">
    <source>
        <dbReference type="ARBA" id="ARBA00023136"/>
    </source>
</evidence>
<feature type="binding site" evidence="7">
    <location>
        <position position="144"/>
    </location>
    <ligand>
        <name>Mg(2+)</name>
        <dbReference type="ChEBI" id="CHEBI:18420"/>
    </ligand>
</feature>
<reference evidence="9 10" key="1">
    <citation type="submission" date="2006-08" db="EMBL/GenBank/DDBJ databases">
        <title>Complete sequence of Maricaulis maris MCS10.</title>
        <authorList>
            <consortium name="US DOE Joint Genome Institute"/>
            <person name="Copeland A."/>
            <person name="Lucas S."/>
            <person name="Lapidus A."/>
            <person name="Barry K."/>
            <person name="Detter J.C."/>
            <person name="Glavina del Rio T."/>
            <person name="Hammon N."/>
            <person name="Israni S."/>
            <person name="Dalin E."/>
            <person name="Tice H."/>
            <person name="Pitluck S."/>
            <person name="Saunders E."/>
            <person name="Brettin T."/>
            <person name="Bruce D."/>
            <person name="Han C."/>
            <person name="Tapia R."/>
            <person name="Gilna P."/>
            <person name="Schmutz J."/>
            <person name="Larimer F."/>
            <person name="Land M."/>
            <person name="Hauser L."/>
            <person name="Kyrpides N."/>
            <person name="Mikhailova N."/>
            <person name="Viollier P."/>
            <person name="Stephens C."/>
            <person name="Richardson P."/>
        </authorList>
    </citation>
    <scope>NUCLEOTIDE SEQUENCE [LARGE SCALE GENOMIC DNA]</scope>
    <source>
        <strain evidence="9 10">MCS10</strain>
    </source>
</reference>
<dbReference type="PANTHER" id="PTHR22926">
    <property type="entry name" value="PHOSPHO-N-ACETYLMURAMOYL-PENTAPEPTIDE-TRANSFERASE"/>
    <property type="match status" value="1"/>
</dbReference>
<dbReference type="GO" id="GO:0016780">
    <property type="term" value="F:phosphotransferase activity, for other substituted phosphate groups"/>
    <property type="evidence" value="ECO:0007669"/>
    <property type="project" value="InterPro"/>
</dbReference>